<dbReference type="InterPro" id="IPR027417">
    <property type="entry name" value="P-loop_NTPase"/>
</dbReference>
<dbReference type="OrthoDB" id="9774491at2"/>
<dbReference type="AlphaFoldDB" id="A0A397PFQ6"/>
<dbReference type="RefSeq" id="WP_119062467.1">
    <property type="nucleotide sequence ID" value="NZ_QXDF01000004.1"/>
</dbReference>
<evidence type="ECO:0000313" key="3">
    <source>
        <dbReference type="EMBL" id="RIA47293.1"/>
    </source>
</evidence>
<organism evidence="3 4">
    <name type="scientific">Dichotomicrobium thermohalophilum</name>
    <dbReference type="NCBI Taxonomy" id="933063"/>
    <lineage>
        <taxon>Bacteria</taxon>
        <taxon>Pseudomonadati</taxon>
        <taxon>Pseudomonadota</taxon>
        <taxon>Alphaproteobacteria</taxon>
        <taxon>Hyphomicrobiales</taxon>
        <taxon>Hyphomicrobiaceae</taxon>
        <taxon>Dichotomicrobium</taxon>
    </lineage>
</organism>
<dbReference type="GO" id="GO:0051301">
    <property type="term" value="P:cell division"/>
    <property type="evidence" value="ECO:0007669"/>
    <property type="project" value="UniProtKB-KW"/>
</dbReference>
<protein>
    <submittedName>
        <fullName evidence="3">Cell division protein ZapE</fullName>
    </submittedName>
</protein>
<dbReference type="EMBL" id="QXDF01000004">
    <property type="protein sequence ID" value="RIA47293.1"/>
    <property type="molecule type" value="Genomic_DNA"/>
</dbReference>
<sequence>MSPNPPAELRERYREMLQSGALRPDPAQAMAVEKLQLLANRIARYRRPTRTDPLSFFTRKRGEVPYGLYIFGGVGGGKTMLMDLFFDSVDIREKRRDHFHAFMAEVHERAAHFRKTAKGDPIEQVAKEIAKDTRLLCFDEFHVTDIADAMILGRLFNVLFETGLVLVATSNVPPRDLYKDGLNRNLFEPFIAELEQRVEVLELSSARDYRLEKLSGSPLYFYPLDEDARARIEALWISLTGTERGEPREIAVAGRCLDVPEAAMGAARFTFADLCEQPLGANDYLALARDFHTIFVEGVPVMGPEKRNEARRFITLIDALYDAGTGLIMTADAEPEALYEAGDGALLFERTVSRLMEMRTSDYLSRGRRLTHS</sequence>
<dbReference type="Pfam" id="PF03969">
    <property type="entry name" value="AFG1_ATPase"/>
    <property type="match status" value="1"/>
</dbReference>
<evidence type="ECO:0000313" key="4">
    <source>
        <dbReference type="Proteomes" id="UP000266273"/>
    </source>
</evidence>
<dbReference type="Gene3D" id="3.40.50.300">
    <property type="entry name" value="P-loop containing nucleotide triphosphate hydrolases"/>
    <property type="match status" value="1"/>
</dbReference>
<dbReference type="InterPro" id="IPR005654">
    <property type="entry name" value="ATPase_AFG1-like"/>
</dbReference>
<comment type="caution">
    <text evidence="3">The sequence shown here is derived from an EMBL/GenBank/DDBJ whole genome shotgun (WGS) entry which is preliminary data.</text>
</comment>
<gene>
    <name evidence="3" type="ORF">BXY53_2676</name>
</gene>
<keyword evidence="1" id="KW-0547">Nucleotide-binding</keyword>
<dbReference type="PANTHER" id="PTHR12169:SF6">
    <property type="entry name" value="AFG1-LIKE ATPASE"/>
    <property type="match status" value="1"/>
</dbReference>
<proteinExistence type="predicted"/>
<keyword evidence="2" id="KW-0067">ATP-binding</keyword>
<dbReference type="Proteomes" id="UP000266273">
    <property type="component" value="Unassembled WGS sequence"/>
</dbReference>
<evidence type="ECO:0000256" key="2">
    <source>
        <dbReference type="ARBA" id="ARBA00022840"/>
    </source>
</evidence>
<dbReference type="SUPFAM" id="SSF52540">
    <property type="entry name" value="P-loop containing nucleoside triphosphate hydrolases"/>
    <property type="match status" value="1"/>
</dbReference>
<evidence type="ECO:0000256" key="1">
    <source>
        <dbReference type="ARBA" id="ARBA00022741"/>
    </source>
</evidence>
<dbReference type="GO" id="GO:0016887">
    <property type="term" value="F:ATP hydrolysis activity"/>
    <property type="evidence" value="ECO:0007669"/>
    <property type="project" value="InterPro"/>
</dbReference>
<reference evidence="3 4" key="1">
    <citation type="submission" date="2018-08" db="EMBL/GenBank/DDBJ databases">
        <title>Genomic Encyclopedia of Archaeal and Bacterial Type Strains, Phase II (KMG-II): from individual species to whole genera.</title>
        <authorList>
            <person name="Goeker M."/>
        </authorList>
    </citation>
    <scope>NUCLEOTIDE SEQUENCE [LARGE SCALE GENOMIC DNA]</scope>
    <source>
        <strain evidence="3 4">DSM 5002</strain>
    </source>
</reference>
<keyword evidence="3" id="KW-0131">Cell cycle</keyword>
<dbReference type="NCBIfam" id="NF040713">
    <property type="entry name" value="ZapE"/>
    <property type="match status" value="1"/>
</dbReference>
<name>A0A397PFQ6_9HYPH</name>
<keyword evidence="4" id="KW-1185">Reference proteome</keyword>
<dbReference type="GO" id="GO:0005524">
    <property type="term" value="F:ATP binding"/>
    <property type="evidence" value="ECO:0007669"/>
    <property type="project" value="UniProtKB-KW"/>
</dbReference>
<keyword evidence="3" id="KW-0132">Cell division</keyword>
<accession>A0A397PFQ6</accession>
<dbReference type="GO" id="GO:0005737">
    <property type="term" value="C:cytoplasm"/>
    <property type="evidence" value="ECO:0007669"/>
    <property type="project" value="TreeGrafter"/>
</dbReference>
<dbReference type="PANTHER" id="PTHR12169">
    <property type="entry name" value="ATPASE N2B"/>
    <property type="match status" value="1"/>
</dbReference>